<name>A0AB38D0T7_9MYCO</name>
<dbReference type="Proteomes" id="UP000185210">
    <property type="component" value="Unassembled WGS sequence"/>
</dbReference>
<keyword evidence="3" id="KW-0378">Hydrolase</keyword>
<accession>A0AB38D0T7</accession>
<evidence type="ECO:0000259" key="2">
    <source>
        <dbReference type="PROSITE" id="PS51084"/>
    </source>
</evidence>
<dbReference type="InterPro" id="IPR011146">
    <property type="entry name" value="HIT-like"/>
</dbReference>
<sequence>MRDCPFCPRNWPNLNHAVEPGHYGGGAIIHPLDPVTEGHVLVISGSHDQDVSANPYGAQHLMGVAARYVRDTGIQANIITSIGPDATQTVFHTHLHVVPRRLNDDLPLPWTPQQMERERWRRALEELRL</sequence>
<dbReference type="InterPro" id="IPR036265">
    <property type="entry name" value="HIT-like_sf"/>
</dbReference>
<dbReference type="Gene3D" id="3.30.428.10">
    <property type="entry name" value="HIT-like"/>
    <property type="match status" value="1"/>
</dbReference>
<dbReference type="PROSITE" id="PS51084">
    <property type="entry name" value="HIT_2"/>
    <property type="match status" value="1"/>
</dbReference>
<gene>
    <name evidence="3" type="ORF">SAMEA2070301_03072</name>
</gene>
<evidence type="ECO:0000313" key="3">
    <source>
        <dbReference type="EMBL" id="SIB16319.1"/>
    </source>
</evidence>
<dbReference type="EC" id="3.6.1.17" evidence="3"/>
<evidence type="ECO:0000313" key="4">
    <source>
        <dbReference type="Proteomes" id="UP000185210"/>
    </source>
</evidence>
<evidence type="ECO:0000256" key="1">
    <source>
        <dbReference type="PROSITE-ProRule" id="PRU00464"/>
    </source>
</evidence>
<dbReference type="AlphaFoldDB" id="A0AB38D0T7"/>
<dbReference type="SUPFAM" id="SSF54197">
    <property type="entry name" value="HIT-like"/>
    <property type="match status" value="1"/>
</dbReference>
<dbReference type="GO" id="GO:0004081">
    <property type="term" value="F:bis(5'-nucleosyl)-tetraphosphatase (asymmetrical) activity"/>
    <property type="evidence" value="ECO:0007669"/>
    <property type="project" value="UniProtKB-EC"/>
</dbReference>
<feature type="domain" description="HIT" evidence="2">
    <location>
        <begin position="34"/>
        <end position="108"/>
    </location>
</feature>
<organism evidence="3 4">
    <name type="scientific">Mycobacteroides abscessus subsp. abscessus</name>
    <dbReference type="NCBI Taxonomy" id="1185650"/>
    <lineage>
        <taxon>Bacteria</taxon>
        <taxon>Bacillati</taxon>
        <taxon>Actinomycetota</taxon>
        <taxon>Actinomycetes</taxon>
        <taxon>Mycobacteriales</taxon>
        <taxon>Mycobacteriaceae</taxon>
        <taxon>Mycobacteroides</taxon>
        <taxon>Mycobacteroides abscessus</taxon>
    </lineage>
</organism>
<proteinExistence type="predicted"/>
<feature type="short sequence motif" description="Histidine triad motif" evidence="1">
    <location>
        <begin position="92"/>
        <end position="96"/>
    </location>
</feature>
<reference evidence="3 4" key="1">
    <citation type="submission" date="2016-11" db="EMBL/GenBank/DDBJ databases">
        <authorList>
            <consortium name="Pathogen Informatics"/>
        </authorList>
    </citation>
    <scope>NUCLEOTIDE SEQUENCE [LARGE SCALE GENOMIC DNA]</scope>
    <source>
        <strain evidence="3 4">104</strain>
    </source>
</reference>
<dbReference type="EMBL" id="FSHM01000004">
    <property type="protein sequence ID" value="SIB16319.1"/>
    <property type="molecule type" value="Genomic_DNA"/>
</dbReference>
<dbReference type="RefSeq" id="WP_074292878.1">
    <property type="nucleotide sequence ID" value="NZ_FSFF01000001.1"/>
</dbReference>
<comment type="caution">
    <text evidence="3">The sequence shown here is derived from an EMBL/GenBank/DDBJ whole genome shotgun (WGS) entry which is preliminary data.</text>
</comment>
<dbReference type="Pfam" id="PF01230">
    <property type="entry name" value="HIT"/>
    <property type="match status" value="1"/>
</dbReference>
<protein>
    <submittedName>
        <fullName evidence="3">Histidine triad (HIT) protein</fullName>
        <ecNumber evidence="3">3.6.1.17</ecNumber>
    </submittedName>
</protein>